<evidence type="ECO:0000259" key="3">
    <source>
        <dbReference type="Pfam" id="PF05368"/>
    </source>
</evidence>
<dbReference type="EMBL" id="JAQJAN010000013">
    <property type="protein sequence ID" value="KAJ5712599.1"/>
    <property type="molecule type" value="Genomic_DNA"/>
</dbReference>
<keyword evidence="1" id="KW-0521">NADP</keyword>
<evidence type="ECO:0000256" key="2">
    <source>
        <dbReference type="ARBA" id="ARBA00023002"/>
    </source>
</evidence>
<dbReference type="SUPFAM" id="SSF51735">
    <property type="entry name" value="NAD(P)-binding Rossmann-fold domains"/>
    <property type="match status" value="1"/>
</dbReference>
<evidence type="ECO:0000313" key="4">
    <source>
        <dbReference type="EMBL" id="KAJ5712599.1"/>
    </source>
</evidence>
<dbReference type="CDD" id="cd05259">
    <property type="entry name" value="PCBER_SDR_a"/>
    <property type="match status" value="1"/>
</dbReference>
<dbReference type="Gene3D" id="3.40.50.720">
    <property type="entry name" value="NAD(P)-binding Rossmann-like Domain"/>
    <property type="match status" value="1"/>
</dbReference>
<evidence type="ECO:0000313" key="5">
    <source>
        <dbReference type="Proteomes" id="UP001215712"/>
    </source>
</evidence>
<comment type="caution">
    <text evidence="4">The sequence shown here is derived from an EMBL/GenBank/DDBJ whole genome shotgun (WGS) entry which is preliminary data.</text>
</comment>
<name>A0AAD6HG73_9EURO</name>
<accession>A0AAD6HG73</accession>
<dbReference type="GO" id="GO:0016491">
    <property type="term" value="F:oxidoreductase activity"/>
    <property type="evidence" value="ECO:0007669"/>
    <property type="project" value="UniProtKB-KW"/>
</dbReference>
<protein>
    <submittedName>
        <fullName evidence="4">NAD(P)-binding protein</fullName>
    </submittedName>
</protein>
<sequence>MCEYAEITSIAMFTSFSNTTEPNRPTNVMSYLSKVAVAGASGNLGLSIVNQLIKNGFEVTILTRDSSQKFPPGIRVCMVDYNSNESLVSALSGQSAIVSALPRNALDIQALLIDAAVIAGVQRFIPSEFGPDTSNFNCALLPPFQGKILAQEKLKEKARSGELSYTIICTGPFLDWGLQHGFMNIKEKRTRLYNNGEQLFSTTTLQSVGRAVCGVLMNPAPTKNRLIRVHDVTTTQRKLLSIAREVTGPYGWTVNTHSIEEMLQNSFSAHWQGMQDSESNAGFIAAAYWGKEYGGVFEQTENEMLGIPTMNDDVLRGLIHQVWNQ</sequence>
<dbReference type="InterPro" id="IPR051609">
    <property type="entry name" value="NmrA/Isoflavone_reductase-like"/>
</dbReference>
<dbReference type="InterPro" id="IPR008030">
    <property type="entry name" value="NmrA-like"/>
</dbReference>
<reference evidence="4" key="1">
    <citation type="journal article" date="2023" name="IMA Fungus">
        <title>Comparative genomic study of the Penicillium genus elucidates a diverse pangenome and 15 lateral gene transfer events.</title>
        <authorList>
            <person name="Petersen C."/>
            <person name="Sorensen T."/>
            <person name="Nielsen M.R."/>
            <person name="Sondergaard T.E."/>
            <person name="Sorensen J.L."/>
            <person name="Fitzpatrick D.A."/>
            <person name="Frisvad J.C."/>
            <person name="Nielsen K.L."/>
        </authorList>
    </citation>
    <scope>NUCLEOTIDE SEQUENCE</scope>
    <source>
        <strain evidence="4">IBT 17514</strain>
    </source>
</reference>
<dbReference type="PANTHER" id="PTHR47706">
    <property type="entry name" value="NMRA-LIKE FAMILY PROTEIN"/>
    <property type="match status" value="1"/>
</dbReference>
<dbReference type="InterPro" id="IPR045312">
    <property type="entry name" value="PCBER-like"/>
</dbReference>
<dbReference type="PANTHER" id="PTHR47706:SF1">
    <property type="entry name" value="CIPA-LIKE, PUTATIVE (AFU_ORTHOLOGUE AFUA_1G12460)-RELATED"/>
    <property type="match status" value="1"/>
</dbReference>
<gene>
    <name evidence="4" type="ORF">N7493_009067</name>
</gene>
<keyword evidence="2" id="KW-0560">Oxidoreductase</keyword>
<proteinExistence type="predicted"/>
<reference evidence="4" key="2">
    <citation type="submission" date="2023-01" db="EMBL/GenBank/DDBJ databases">
        <authorList>
            <person name="Petersen C."/>
        </authorList>
    </citation>
    <scope>NUCLEOTIDE SEQUENCE</scope>
    <source>
        <strain evidence="4">IBT 17514</strain>
    </source>
</reference>
<dbReference type="AlphaFoldDB" id="A0AAD6HG73"/>
<evidence type="ECO:0000256" key="1">
    <source>
        <dbReference type="ARBA" id="ARBA00022857"/>
    </source>
</evidence>
<feature type="domain" description="NmrA-like" evidence="3">
    <location>
        <begin position="33"/>
        <end position="248"/>
    </location>
</feature>
<dbReference type="InterPro" id="IPR036291">
    <property type="entry name" value="NAD(P)-bd_dom_sf"/>
</dbReference>
<organism evidence="4 5">
    <name type="scientific">Penicillium malachiteum</name>
    <dbReference type="NCBI Taxonomy" id="1324776"/>
    <lineage>
        <taxon>Eukaryota</taxon>
        <taxon>Fungi</taxon>
        <taxon>Dikarya</taxon>
        <taxon>Ascomycota</taxon>
        <taxon>Pezizomycotina</taxon>
        <taxon>Eurotiomycetes</taxon>
        <taxon>Eurotiomycetidae</taxon>
        <taxon>Eurotiales</taxon>
        <taxon>Aspergillaceae</taxon>
        <taxon>Penicillium</taxon>
    </lineage>
</organism>
<keyword evidence="5" id="KW-1185">Reference proteome</keyword>
<dbReference type="Pfam" id="PF05368">
    <property type="entry name" value="NmrA"/>
    <property type="match status" value="1"/>
</dbReference>
<dbReference type="Proteomes" id="UP001215712">
    <property type="component" value="Unassembled WGS sequence"/>
</dbReference>